<proteinExistence type="predicted"/>
<sequence length="120" mass="13691">MEELFTPDELDRIEAAAHRVGRSPHDWVRDLVLKRLSGDSEQTHISHRRTMRPDFEDAIWPVTLHRRSGGVLQELHHAGCWVPKGGEATLTTAEARVQMATHDVRPCDACQPERFLTPYS</sequence>
<gene>
    <name evidence="1" type="ORF">GCM10010357_21780</name>
</gene>
<evidence type="ECO:0008006" key="3">
    <source>
        <dbReference type="Google" id="ProtNLM"/>
    </source>
</evidence>
<keyword evidence="2" id="KW-1185">Reference proteome</keyword>
<dbReference type="Pfam" id="PF19746">
    <property type="entry name" value="DUF6233"/>
    <property type="match status" value="1"/>
</dbReference>
<evidence type="ECO:0000313" key="1">
    <source>
        <dbReference type="EMBL" id="GAA0400379.1"/>
    </source>
</evidence>
<dbReference type="InterPro" id="IPR046200">
    <property type="entry name" value="DUF6233"/>
</dbReference>
<dbReference type="Proteomes" id="UP001500879">
    <property type="component" value="Unassembled WGS sequence"/>
</dbReference>
<dbReference type="CDD" id="cd21631">
    <property type="entry name" value="RHH_CopG_NikR-like"/>
    <property type="match status" value="1"/>
</dbReference>
<comment type="caution">
    <text evidence="1">The sequence shown here is derived from an EMBL/GenBank/DDBJ whole genome shotgun (WGS) entry which is preliminary data.</text>
</comment>
<organism evidence="1 2">
    <name type="scientific">Streptomyces luteireticuli</name>
    <dbReference type="NCBI Taxonomy" id="173858"/>
    <lineage>
        <taxon>Bacteria</taxon>
        <taxon>Bacillati</taxon>
        <taxon>Actinomycetota</taxon>
        <taxon>Actinomycetes</taxon>
        <taxon>Kitasatosporales</taxon>
        <taxon>Streptomycetaceae</taxon>
        <taxon>Streptomyces</taxon>
    </lineage>
</organism>
<accession>A0ABN0YM58</accession>
<protein>
    <recommendedName>
        <fullName evidence="3">Ribbon-helix-helix protein, CopG family</fullName>
    </recommendedName>
</protein>
<name>A0ABN0YM58_9ACTN</name>
<evidence type="ECO:0000313" key="2">
    <source>
        <dbReference type="Proteomes" id="UP001500879"/>
    </source>
</evidence>
<reference evidence="1 2" key="1">
    <citation type="journal article" date="2019" name="Int. J. Syst. Evol. Microbiol.">
        <title>The Global Catalogue of Microorganisms (GCM) 10K type strain sequencing project: providing services to taxonomists for standard genome sequencing and annotation.</title>
        <authorList>
            <consortium name="The Broad Institute Genomics Platform"/>
            <consortium name="The Broad Institute Genome Sequencing Center for Infectious Disease"/>
            <person name="Wu L."/>
            <person name="Ma J."/>
        </authorList>
    </citation>
    <scope>NUCLEOTIDE SEQUENCE [LARGE SCALE GENOMIC DNA]</scope>
    <source>
        <strain evidence="1 2">JCM 4788</strain>
    </source>
</reference>
<dbReference type="EMBL" id="BAAABX010000023">
    <property type="protein sequence ID" value="GAA0400379.1"/>
    <property type="molecule type" value="Genomic_DNA"/>
</dbReference>